<evidence type="ECO:0000259" key="6">
    <source>
        <dbReference type="SMART" id="SM00226"/>
    </source>
</evidence>
<organism evidence="7 8">
    <name type="scientific">Kordiimonas sediminis</name>
    <dbReference type="NCBI Taxonomy" id="1735581"/>
    <lineage>
        <taxon>Bacteria</taxon>
        <taxon>Pseudomonadati</taxon>
        <taxon>Pseudomonadota</taxon>
        <taxon>Alphaproteobacteria</taxon>
        <taxon>Kordiimonadales</taxon>
        <taxon>Kordiimonadaceae</taxon>
        <taxon>Kordiimonas</taxon>
    </lineage>
</organism>
<proteinExistence type="inferred from homology"/>
<evidence type="ECO:0000313" key="7">
    <source>
        <dbReference type="EMBL" id="GHF12027.1"/>
    </source>
</evidence>
<dbReference type="InterPro" id="IPR036196">
    <property type="entry name" value="Ptyr_pPase_sf"/>
</dbReference>
<comment type="caution">
    <text evidence="7">The sequence shown here is derived from an EMBL/GenBank/DDBJ whole genome shotgun (WGS) entry which is preliminary data.</text>
</comment>
<dbReference type="AlphaFoldDB" id="A0A919E4F9"/>
<dbReference type="InterPro" id="IPR017867">
    <property type="entry name" value="Tyr_phospatase_low_mol_wt"/>
</dbReference>
<dbReference type="SUPFAM" id="SSF52788">
    <property type="entry name" value="Phosphotyrosine protein phosphatases I"/>
    <property type="match status" value="1"/>
</dbReference>
<dbReference type="SMART" id="SM00226">
    <property type="entry name" value="LMWPc"/>
    <property type="match status" value="1"/>
</dbReference>
<dbReference type="GO" id="GO:0004725">
    <property type="term" value="F:protein tyrosine phosphatase activity"/>
    <property type="evidence" value="ECO:0007669"/>
    <property type="project" value="UniProtKB-EC"/>
</dbReference>
<comment type="similarity">
    <text evidence="1">Belongs to the low molecular weight phosphotyrosine protein phosphatase family.</text>
</comment>
<dbReference type="PRINTS" id="PR00719">
    <property type="entry name" value="LMWPTPASE"/>
</dbReference>
<dbReference type="RefSeq" id="WP_191249736.1">
    <property type="nucleotide sequence ID" value="NZ_BNCI01000001.1"/>
</dbReference>
<reference evidence="7" key="1">
    <citation type="journal article" date="2014" name="Int. J. Syst. Evol. Microbiol.">
        <title>Complete genome sequence of Corynebacterium casei LMG S-19264T (=DSM 44701T), isolated from a smear-ripened cheese.</title>
        <authorList>
            <consortium name="US DOE Joint Genome Institute (JGI-PGF)"/>
            <person name="Walter F."/>
            <person name="Albersmeier A."/>
            <person name="Kalinowski J."/>
            <person name="Ruckert C."/>
        </authorList>
    </citation>
    <scope>NUCLEOTIDE SEQUENCE</scope>
    <source>
        <strain evidence="7">KCTC 42590</strain>
    </source>
</reference>
<feature type="active site" description="Proton donor" evidence="5">
    <location>
        <position position="125"/>
    </location>
</feature>
<keyword evidence="8" id="KW-1185">Reference proteome</keyword>
<dbReference type="InterPro" id="IPR050438">
    <property type="entry name" value="LMW_PTPase"/>
</dbReference>
<evidence type="ECO:0000256" key="3">
    <source>
        <dbReference type="ARBA" id="ARBA00022801"/>
    </source>
</evidence>
<dbReference type="EMBL" id="BNCI01000001">
    <property type="protein sequence ID" value="GHF12027.1"/>
    <property type="molecule type" value="Genomic_DNA"/>
</dbReference>
<keyword evidence="3" id="KW-0378">Hydrolase</keyword>
<evidence type="ECO:0000256" key="2">
    <source>
        <dbReference type="ARBA" id="ARBA00013064"/>
    </source>
</evidence>
<evidence type="ECO:0000256" key="5">
    <source>
        <dbReference type="PIRSR" id="PIRSR617867-1"/>
    </source>
</evidence>
<dbReference type="EC" id="3.1.3.48" evidence="2"/>
<keyword evidence="4" id="KW-0904">Protein phosphatase</keyword>
<accession>A0A919E4F9</accession>
<feature type="active site" evidence="5">
    <location>
        <position position="14"/>
    </location>
</feature>
<evidence type="ECO:0000256" key="4">
    <source>
        <dbReference type="ARBA" id="ARBA00022912"/>
    </source>
</evidence>
<dbReference type="PANTHER" id="PTHR11717:SF7">
    <property type="entry name" value="LOW MOLECULAR WEIGHT PHOSPHOTYROSINE PROTEIN PHOSPHATASE"/>
    <property type="match status" value="1"/>
</dbReference>
<dbReference type="Gene3D" id="3.40.50.2300">
    <property type="match status" value="1"/>
</dbReference>
<dbReference type="CDD" id="cd16343">
    <property type="entry name" value="LMWPTP"/>
    <property type="match status" value="1"/>
</dbReference>
<evidence type="ECO:0000256" key="1">
    <source>
        <dbReference type="ARBA" id="ARBA00011063"/>
    </source>
</evidence>
<feature type="domain" description="Phosphotyrosine protein phosphatase I" evidence="6">
    <location>
        <begin position="2"/>
        <end position="151"/>
    </location>
</feature>
<sequence length="162" mass="18152">MIKVLFVCMGNICRSPMAEGAFRSAVSAAGLQDRFHIDSAGTIGFHAGNPPDRRAIHTAQKNGIQINNQRSRKVMPDDFRVFDYILAMDHENLDDLLDRAPTEHQQKISLFLPYAPQLSMSEMPDPYYGADNQFDLCFRAATIAAEELLHHISAQHNLPISI</sequence>
<evidence type="ECO:0000313" key="8">
    <source>
        <dbReference type="Proteomes" id="UP000630923"/>
    </source>
</evidence>
<dbReference type="Proteomes" id="UP000630923">
    <property type="component" value="Unassembled WGS sequence"/>
</dbReference>
<dbReference type="InterPro" id="IPR023485">
    <property type="entry name" value="Ptyr_pPase"/>
</dbReference>
<name>A0A919E4F9_9PROT</name>
<dbReference type="Pfam" id="PF01451">
    <property type="entry name" value="LMWPc"/>
    <property type="match status" value="1"/>
</dbReference>
<feature type="active site" description="Nucleophile" evidence="5">
    <location>
        <position position="8"/>
    </location>
</feature>
<reference evidence="7" key="2">
    <citation type="submission" date="2020-09" db="EMBL/GenBank/DDBJ databases">
        <authorList>
            <person name="Sun Q."/>
            <person name="Kim S."/>
        </authorList>
    </citation>
    <scope>NUCLEOTIDE SEQUENCE</scope>
    <source>
        <strain evidence="7">KCTC 42590</strain>
    </source>
</reference>
<protein>
    <recommendedName>
        <fullName evidence="2">protein-tyrosine-phosphatase</fullName>
        <ecNumber evidence="2">3.1.3.48</ecNumber>
    </recommendedName>
</protein>
<dbReference type="PANTHER" id="PTHR11717">
    <property type="entry name" value="LOW MOLECULAR WEIGHT PROTEIN TYROSINE PHOSPHATASE"/>
    <property type="match status" value="1"/>
</dbReference>
<gene>
    <name evidence="7" type="ORF">GCM10017044_02380</name>
</gene>